<name>A0A4R1Y166_ACICA</name>
<dbReference type="PANTHER" id="PTHR33221:SF4">
    <property type="entry name" value="HTH-TYPE TRANSCRIPTIONAL REPRESSOR NSRR"/>
    <property type="match status" value="1"/>
</dbReference>
<dbReference type="EMBL" id="SLVJ01000001">
    <property type="protein sequence ID" value="TCM70857.1"/>
    <property type="molecule type" value="Genomic_DNA"/>
</dbReference>
<dbReference type="SUPFAM" id="SSF46785">
    <property type="entry name" value="Winged helix' DNA-binding domain"/>
    <property type="match status" value="1"/>
</dbReference>
<evidence type="ECO:0000313" key="2">
    <source>
        <dbReference type="EMBL" id="TCM70857.1"/>
    </source>
</evidence>
<dbReference type="InterPro" id="IPR036388">
    <property type="entry name" value="WH-like_DNA-bd_sf"/>
</dbReference>
<evidence type="ECO:0000313" key="3">
    <source>
        <dbReference type="Proteomes" id="UP000294963"/>
    </source>
</evidence>
<dbReference type="Pfam" id="PF02082">
    <property type="entry name" value="Rrf2"/>
    <property type="match status" value="1"/>
</dbReference>
<sequence>MYISRPKATPYTIAEIATNLQVSQNHLVKVVHFMGKQQWIITSRGKGGGIQLNPDALTLQLGQVVRILQGDQPIVECNHPPCVLRVGCGLKGVLDQALDQFYAHLDQFSLQQAIQNTAQTSQNLSYIPTLSIEA</sequence>
<dbReference type="GO" id="GO:0005829">
    <property type="term" value="C:cytosol"/>
    <property type="evidence" value="ECO:0007669"/>
    <property type="project" value="TreeGrafter"/>
</dbReference>
<comment type="caution">
    <text evidence="2">The sequence shown here is derived from an EMBL/GenBank/DDBJ whole genome shotgun (WGS) entry which is preliminary data.</text>
</comment>
<dbReference type="Gene3D" id="1.10.10.10">
    <property type="entry name" value="Winged helix-like DNA-binding domain superfamily/Winged helix DNA-binding domain"/>
    <property type="match status" value="1"/>
</dbReference>
<organism evidence="2 3">
    <name type="scientific">Acinetobacter calcoaceticus</name>
    <dbReference type="NCBI Taxonomy" id="471"/>
    <lineage>
        <taxon>Bacteria</taxon>
        <taxon>Pseudomonadati</taxon>
        <taxon>Pseudomonadota</taxon>
        <taxon>Gammaproteobacteria</taxon>
        <taxon>Moraxellales</taxon>
        <taxon>Moraxellaceae</taxon>
        <taxon>Acinetobacter</taxon>
        <taxon>Acinetobacter calcoaceticus/baumannii complex</taxon>
    </lineage>
</organism>
<keyword evidence="1" id="KW-0238">DNA-binding</keyword>
<accession>A0A4R1Y166</accession>
<dbReference type="InterPro" id="IPR000944">
    <property type="entry name" value="Tscrpt_reg_Rrf2"/>
</dbReference>
<dbReference type="InterPro" id="IPR036390">
    <property type="entry name" value="WH_DNA-bd_sf"/>
</dbReference>
<protein>
    <submittedName>
        <fullName evidence="2">BadM/Rrf2 family transcriptional regulator</fullName>
    </submittedName>
</protein>
<evidence type="ECO:0000256" key="1">
    <source>
        <dbReference type="ARBA" id="ARBA00023125"/>
    </source>
</evidence>
<dbReference type="PANTHER" id="PTHR33221">
    <property type="entry name" value="WINGED HELIX-TURN-HELIX TRANSCRIPTIONAL REGULATOR, RRF2 FAMILY"/>
    <property type="match status" value="1"/>
</dbReference>
<proteinExistence type="predicted"/>
<dbReference type="GO" id="GO:0003677">
    <property type="term" value="F:DNA binding"/>
    <property type="evidence" value="ECO:0007669"/>
    <property type="project" value="UniProtKB-KW"/>
</dbReference>
<dbReference type="PROSITE" id="PS51197">
    <property type="entry name" value="HTH_RRF2_2"/>
    <property type="match status" value="1"/>
</dbReference>
<dbReference type="Proteomes" id="UP000294963">
    <property type="component" value="Unassembled WGS sequence"/>
</dbReference>
<keyword evidence="3" id="KW-1185">Reference proteome</keyword>
<reference evidence="2 3" key="1">
    <citation type="submission" date="2019-03" db="EMBL/GenBank/DDBJ databases">
        <title>Genomic analyses of the natural microbiome of Caenorhabditis elegans.</title>
        <authorList>
            <person name="Samuel B."/>
        </authorList>
    </citation>
    <scope>NUCLEOTIDE SEQUENCE [LARGE SCALE GENOMIC DNA]</scope>
    <source>
        <strain evidence="2 3">JUb89</strain>
    </source>
</reference>
<dbReference type="AlphaFoldDB" id="A0A4R1Y166"/>
<dbReference type="GO" id="GO:0003700">
    <property type="term" value="F:DNA-binding transcription factor activity"/>
    <property type="evidence" value="ECO:0007669"/>
    <property type="project" value="TreeGrafter"/>
</dbReference>
<gene>
    <name evidence="2" type="ORF">EC844_101131</name>
</gene>